<gene>
    <name evidence="7" type="ORF">BM477_06240</name>
</gene>
<dbReference type="EMBL" id="MPDM01000006">
    <property type="protein sequence ID" value="OKL48125.1"/>
    <property type="molecule type" value="Genomic_DNA"/>
</dbReference>
<dbReference type="GO" id="GO:0005886">
    <property type="term" value="C:plasma membrane"/>
    <property type="evidence" value="ECO:0007669"/>
    <property type="project" value="UniProtKB-SubCell"/>
</dbReference>
<dbReference type="Pfam" id="PF03699">
    <property type="entry name" value="UPF0182"/>
    <property type="match status" value="1"/>
</dbReference>
<name>A0A1Q5PM25_9ACTO</name>
<evidence type="ECO:0000256" key="2">
    <source>
        <dbReference type="ARBA" id="ARBA00022692"/>
    </source>
</evidence>
<evidence type="ECO:0000313" key="7">
    <source>
        <dbReference type="EMBL" id="OKL48125.1"/>
    </source>
</evidence>
<evidence type="ECO:0000313" key="8">
    <source>
        <dbReference type="Proteomes" id="UP000186465"/>
    </source>
</evidence>
<evidence type="ECO:0000256" key="5">
    <source>
        <dbReference type="HAMAP-Rule" id="MF_01600"/>
    </source>
</evidence>
<feature type="transmembrane region" description="Helical" evidence="5">
    <location>
        <begin position="252"/>
        <end position="272"/>
    </location>
</feature>
<keyword evidence="2 5" id="KW-0812">Transmembrane</keyword>
<comment type="similarity">
    <text evidence="5">Belongs to the UPF0182 family.</text>
</comment>
<evidence type="ECO:0000256" key="1">
    <source>
        <dbReference type="ARBA" id="ARBA00022475"/>
    </source>
</evidence>
<dbReference type="AlphaFoldDB" id="A0A1Q5PM25"/>
<comment type="caution">
    <text evidence="7">The sequence shown here is derived from an EMBL/GenBank/DDBJ whole genome shotgun (WGS) entry which is preliminary data.</text>
</comment>
<dbReference type="PANTHER" id="PTHR39344:SF1">
    <property type="entry name" value="UPF0182 PROTEIN SLL1060"/>
    <property type="match status" value="1"/>
</dbReference>
<protein>
    <recommendedName>
        <fullName evidence="5">UPF0182 protein BM477_06240</fullName>
    </recommendedName>
</protein>
<feature type="transmembrane region" description="Helical" evidence="5">
    <location>
        <begin position="12"/>
        <end position="30"/>
    </location>
</feature>
<dbReference type="HAMAP" id="MF_01600">
    <property type="entry name" value="UPF0182"/>
    <property type="match status" value="1"/>
</dbReference>
<sequence length="1002" mass="110044">MHLPDFKKIFRNPVTIFLLILLLVGAFISLSSEIWTEILWFNQIGYASVFWTRIGVMALLFVIGAVIQGSILWLYMHFSYRSLQKKGVRLNSNVRRYREEMESRRKLFLWAIPIFMGVTTGLSLASQWRNVLLWWNQSPFGSTDPIFNYDISFFVFTLPVVQMVVGFLMQVLFVGLIMGAIIHYLYGGVELFPKFRIAKTTRMQLGLTAAAVALVFGLQMWLERYTLLAEARGGALGVHGAMYREINAQLPAQTILAITCVIVAAMFVVAAFRDTWKMPAAAVLVLVLSQVVVGMAYPALIQQFRVVPNAQALESPYIQHNIDATLKAYGMEDIEYTTSDAVTTATAGQLREDSESTNQIRLLDPNIVSPTFTQVQQNRLYYNFEEQLAVDRYMMDGKLHDTVIAVRGLNQNGLAPEQRNWVNDHTVYTHGYGVVTAHGNTANADGRPAFSESSIPSQGFLGDYEPRVYFGNNMPQYSIVGGPKAEGNSGQELDYPDDKAEGGQVKTTYQGDGGPSVGNLWNKLLYAIKFRSTDLFFSNQVNPQSQILYERAPADRVAAVAPYLTLERKPYPAVVDMDGDPSTPKRLVWIVDGYTTANNYPYSQHEELADVTKDSTTGNAAFYTPREEINYIRNSVKAVVDAYDGKVTLYQWDEQDPILKAWMNVFPQKVQPLSDISGDLMAHLRYPEDLFKLQRDLLATYHVTDAGDYYTGGDRWKTPADPTVDVGETGNAPAQPPYYLTLKMPTQDSAQFSLSSVYVPGGSSKREAMAGYIAVDSETGNESGKIRDGFGKIRVMALPSSTTVPGPGQVQSNLSSKPQVSKELNLMNQRGSKVIRGNLLTLPVGGGLLYVQPVYVQSSQGTTFPLLRSVLVSFGEKVGFAPTLSEALDQVFGGDAGAATGDQDIVGKKRVDGEVVDPAAPAVTPEGSGVTPDNAGATAEAPALPKTGDNPDLQTALQNAKQAIADSETALKAGDWAAYGEAQKRLQQALEAAVAAQEQAAR</sequence>
<feature type="transmembrane region" description="Helical" evidence="5">
    <location>
        <begin position="107"/>
        <end position="128"/>
    </location>
</feature>
<keyword evidence="1 5" id="KW-1003">Cell membrane</keyword>
<evidence type="ECO:0000256" key="4">
    <source>
        <dbReference type="ARBA" id="ARBA00023136"/>
    </source>
</evidence>
<feature type="transmembrane region" description="Helical" evidence="5">
    <location>
        <begin position="160"/>
        <end position="185"/>
    </location>
</feature>
<dbReference type="STRING" id="156892.BM477_06240"/>
<dbReference type="PANTHER" id="PTHR39344">
    <property type="entry name" value="UPF0182 PROTEIN SLL1060"/>
    <property type="match status" value="1"/>
</dbReference>
<feature type="transmembrane region" description="Helical" evidence="5">
    <location>
        <begin position="50"/>
        <end position="76"/>
    </location>
</feature>
<evidence type="ECO:0000256" key="3">
    <source>
        <dbReference type="ARBA" id="ARBA00022989"/>
    </source>
</evidence>
<keyword evidence="8" id="KW-1185">Reference proteome</keyword>
<comment type="subcellular location">
    <subcellularLocation>
        <location evidence="5">Cell membrane</location>
        <topology evidence="5">Multi-pass membrane protein</topology>
    </subcellularLocation>
</comment>
<keyword evidence="3 5" id="KW-1133">Transmembrane helix</keyword>
<feature type="region of interest" description="Disordered" evidence="6">
    <location>
        <begin position="919"/>
        <end position="939"/>
    </location>
</feature>
<reference evidence="8" key="1">
    <citation type="submission" date="2016-11" db="EMBL/GenBank/DDBJ databases">
        <title>Actinomyces gypaetusis sp. nov. isolated from Gypaetus barbatus in Qinghai Tibet Plateau China.</title>
        <authorList>
            <person name="Meng X."/>
        </authorList>
    </citation>
    <scope>NUCLEOTIDE SEQUENCE [LARGE SCALE GENOMIC DNA]</scope>
    <source>
        <strain evidence="8">DSM 15383</strain>
    </source>
</reference>
<feature type="transmembrane region" description="Helical" evidence="5">
    <location>
        <begin position="279"/>
        <end position="300"/>
    </location>
</feature>
<keyword evidence="4 5" id="KW-0472">Membrane</keyword>
<evidence type="ECO:0000256" key="6">
    <source>
        <dbReference type="SAM" id="MobiDB-lite"/>
    </source>
</evidence>
<proteinExistence type="inferred from homology"/>
<dbReference type="GO" id="GO:0005576">
    <property type="term" value="C:extracellular region"/>
    <property type="evidence" value="ECO:0007669"/>
    <property type="project" value="TreeGrafter"/>
</dbReference>
<feature type="transmembrane region" description="Helical" evidence="5">
    <location>
        <begin position="205"/>
        <end position="222"/>
    </location>
</feature>
<dbReference type="Proteomes" id="UP000186465">
    <property type="component" value="Unassembled WGS sequence"/>
</dbReference>
<dbReference type="InterPro" id="IPR005372">
    <property type="entry name" value="UPF0182"/>
</dbReference>
<organism evidence="7 8">
    <name type="scientific">Boudabousia marimammalium</name>
    <dbReference type="NCBI Taxonomy" id="156892"/>
    <lineage>
        <taxon>Bacteria</taxon>
        <taxon>Bacillati</taxon>
        <taxon>Actinomycetota</taxon>
        <taxon>Actinomycetes</taxon>
        <taxon>Actinomycetales</taxon>
        <taxon>Actinomycetaceae</taxon>
        <taxon>Boudabousia</taxon>
    </lineage>
</organism>
<accession>A0A1Q5PM25</accession>